<dbReference type="PANTHER" id="PTHR43110">
    <property type="entry name" value="THIOL PEROXIDASE"/>
    <property type="match status" value="1"/>
</dbReference>
<dbReference type="SUPFAM" id="SSF52833">
    <property type="entry name" value="Thioredoxin-like"/>
    <property type="match status" value="1"/>
</dbReference>
<dbReference type="EMBL" id="RSCM01000008">
    <property type="protein sequence ID" value="RUS96003.1"/>
    <property type="molecule type" value="Genomic_DNA"/>
</dbReference>
<comment type="caution">
    <text evidence="5">The sequence shown here is derived from an EMBL/GenBank/DDBJ whole genome shotgun (WGS) entry which is preliminary data.</text>
</comment>
<gene>
    <name evidence="5" type="ORF">DSM107003_26650</name>
</gene>
<sequence length="178" mass="20535">MLTSTDFTGLFNERFFRNFLPKPALDEIRLGVGTPDFKLTDITNNRTLKLSDFKGKQPVVIAFTRIFTEKQYCPFCYPHIKDLNEKYEQFKNLGIEVLLITSTDKKQSQVVVKDLNLKMPLLSDPSCYVFRTYQVGQALGAPLPAQFVLNQEGKLIYRHLFSFLDHNASVETLLEQFN</sequence>
<feature type="domain" description="Thioredoxin" evidence="4">
    <location>
        <begin position="28"/>
        <end position="178"/>
    </location>
</feature>
<dbReference type="InterPro" id="IPR050455">
    <property type="entry name" value="Tpx_Peroxidase_subfamily"/>
</dbReference>
<organism evidence="5 6">
    <name type="scientific">Trichormus variabilis SAG 1403-4b</name>
    <dbReference type="NCBI Taxonomy" id="447716"/>
    <lineage>
        <taxon>Bacteria</taxon>
        <taxon>Bacillati</taxon>
        <taxon>Cyanobacteriota</taxon>
        <taxon>Cyanophyceae</taxon>
        <taxon>Nostocales</taxon>
        <taxon>Nostocaceae</taxon>
        <taxon>Trichormus</taxon>
    </lineage>
</organism>
<keyword evidence="1" id="KW-0560">Oxidoreductase</keyword>
<dbReference type="RefSeq" id="WP_127054601.1">
    <property type="nucleotide sequence ID" value="NZ_RSCM01000008.1"/>
</dbReference>
<keyword evidence="1" id="KW-0575">Peroxidase</keyword>
<keyword evidence="6" id="KW-1185">Reference proteome</keyword>
<dbReference type="InterPro" id="IPR000866">
    <property type="entry name" value="AhpC/TSA"/>
</dbReference>
<dbReference type="PANTHER" id="PTHR43110:SF1">
    <property type="entry name" value="THIOL PEROXIDASE"/>
    <property type="match status" value="1"/>
</dbReference>
<evidence type="ECO:0000256" key="2">
    <source>
        <dbReference type="ARBA" id="ARBA00022862"/>
    </source>
</evidence>
<dbReference type="Pfam" id="PF00578">
    <property type="entry name" value="AhpC-TSA"/>
    <property type="match status" value="1"/>
</dbReference>
<dbReference type="InterPro" id="IPR013766">
    <property type="entry name" value="Thioredoxin_domain"/>
</dbReference>
<dbReference type="Gene3D" id="3.40.30.10">
    <property type="entry name" value="Glutaredoxin"/>
    <property type="match status" value="1"/>
</dbReference>
<keyword evidence="3" id="KW-0676">Redox-active center</keyword>
<evidence type="ECO:0000313" key="6">
    <source>
        <dbReference type="Proteomes" id="UP000276103"/>
    </source>
</evidence>
<keyword evidence="2" id="KW-0049">Antioxidant</keyword>
<protein>
    <submittedName>
        <fullName evidence="5">Alkyl hydroperoxide reductase</fullName>
    </submittedName>
</protein>
<evidence type="ECO:0000256" key="3">
    <source>
        <dbReference type="ARBA" id="ARBA00023284"/>
    </source>
</evidence>
<dbReference type="Proteomes" id="UP000276103">
    <property type="component" value="Unassembled WGS sequence"/>
</dbReference>
<dbReference type="InterPro" id="IPR036249">
    <property type="entry name" value="Thioredoxin-like_sf"/>
</dbReference>
<evidence type="ECO:0000259" key="4">
    <source>
        <dbReference type="PROSITE" id="PS51352"/>
    </source>
</evidence>
<dbReference type="AlphaFoldDB" id="A0A3S1C640"/>
<proteinExistence type="predicted"/>
<accession>A0A3S1C640</accession>
<dbReference type="OrthoDB" id="422376at2"/>
<dbReference type="GO" id="GO:0004601">
    <property type="term" value="F:peroxidase activity"/>
    <property type="evidence" value="ECO:0007669"/>
    <property type="project" value="UniProtKB-KW"/>
</dbReference>
<name>A0A3S1C640_ANAVA</name>
<evidence type="ECO:0000256" key="1">
    <source>
        <dbReference type="ARBA" id="ARBA00022559"/>
    </source>
</evidence>
<dbReference type="CDD" id="cd02970">
    <property type="entry name" value="PRX_like2"/>
    <property type="match status" value="1"/>
</dbReference>
<reference evidence="5 6" key="1">
    <citation type="journal article" date="2019" name="Genome Biol. Evol.">
        <title>Day and night: Metabolic profiles and evolutionary relationships of six axenic non-marine cyanobacteria.</title>
        <authorList>
            <person name="Will S.E."/>
            <person name="Henke P."/>
            <person name="Boedeker C."/>
            <person name="Huang S."/>
            <person name="Brinkmann H."/>
            <person name="Rohde M."/>
            <person name="Jarek M."/>
            <person name="Friedl T."/>
            <person name="Seufert S."/>
            <person name="Schumacher M."/>
            <person name="Overmann J."/>
            <person name="Neumann-Schaal M."/>
            <person name="Petersen J."/>
        </authorList>
    </citation>
    <scope>NUCLEOTIDE SEQUENCE [LARGE SCALE GENOMIC DNA]</scope>
    <source>
        <strain evidence="5 6">SAG 1403-4b</strain>
    </source>
</reference>
<dbReference type="PROSITE" id="PS51352">
    <property type="entry name" value="THIOREDOXIN_2"/>
    <property type="match status" value="1"/>
</dbReference>
<evidence type="ECO:0000313" key="5">
    <source>
        <dbReference type="EMBL" id="RUS96003.1"/>
    </source>
</evidence>